<dbReference type="InterPro" id="IPR002219">
    <property type="entry name" value="PKC_DAG/PE"/>
</dbReference>
<proteinExistence type="evidence at transcript level"/>
<evidence type="ECO:0000256" key="3">
    <source>
        <dbReference type="ARBA" id="ARBA00022771"/>
    </source>
</evidence>
<keyword evidence="2" id="KW-0677">Repeat</keyword>
<feature type="compositionally biased region" description="Polar residues" evidence="7">
    <location>
        <begin position="632"/>
        <end position="645"/>
    </location>
</feature>
<feature type="region of interest" description="Disordered" evidence="7">
    <location>
        <begin position="613"/>
        <end position="650"/>
    </location>
</feature>
<dbReference type="PANTHER" id="PTHR12326">
    <property type="entry name" value="PLECKSTRIN HOMOLOGY DOMAIN CONTAINING PROTEIN"/>
    <property type="match status" value="1"/>
</dbReference>
<evidence type="ECO:0000313" key="9">
    <source>
        <dbReference type="EMBL" id="CAB3237310.1"/>
    </source>
</evidence>
<sequence length="798" mass="89850">MADTIQKRKLITSSELAKASLTHRADFSQSKVKSQSQTSLTNNIAIVSFSSPNIAEKSDIVSKSKTVLKQQSSDMLSGLSSRTSSGSLVDALSSSHKSNRFNPFNRSPANSDNSCSNTTAESENVSVASSSSLDTSLAELGLTEDYFSHPEGHLRLYTAEEIEIAIDQCKEMILKVPETSGRRKKLVKNLVDLRMKLQDIKEGPEVAEPRSKHIFGHRLRKKTSRSMKNHCDCCSNLIWGMIQVWYKCRECGFSCHSKCVNNIRRTCVMVTAKGNISYQLKICPEVGLSKQQYCCAECKSRIEITGSEEARMCDYSGLYYCSNCHWNDTLVMPARVMHNWDHTPYKVSRQAFQLLQAIFNKPLIDIQDVNPLLFNYVEELSEIRKMREDILKMKLYFLTCSKALDSKLLWKLHDRQHFVDGSRMYSMRDLMETKSGSLSAELAEIHAEFAKHIKLDCPFCQAKGFICEICNSGETLFPFDVMVSICPRCSAVFHVDCFSCVDTMCPRCKRKQSKRLASFSISMSSDEEYPDEDTHTLEVTDLIYAPNRSSSLISASRNIEDIKPPDKQENETPNATQMKARVEKRDSFTPIVSPFSSWIASQQTKKMDDLNTSKRGQLLGKQRASEGRQMSDTKPPVNQVNNNTRWGKRVPATNSIDSEVTGLHINRCVTSTKPTYQPQAPPDVIQHTTSSQFGSNARTRPDQHEQNNPTSLSDFLEYSDVTNTSSKRLSRPDVTKSREVEANNPFLTGSPVDLNSQAKREINPFLESGDEEGAYDDATNPFANDVTAYDKEKNPFCS</sequence>
<gene>
    <name evidence="9" type="primary">Def8</name>
</gene>
<dbReference type="EMBL" id="LR784447">
    <property type="protein sequence ID" value="CAB3237310.1"/>
    <property type="molecule type" value="mRNA"/>
</dbReference>
<feature type="region of interest" description="Disordered" evidence="7">
    <location>
        <begin position="672"/>
        <end position="718"/>
    </location>
</feature>
<dbReference type="CDD" id="cd20819">
    <property type="entry name" value="C1_DEF8"/>
    <property type="match status" value="1"/>
</dbReference>
<evidence type="ECO:0000256" key="6">
    <source>
        <dbReference type="ARBA" id="ARBA00045550"/>
    </source>
</evidence>
<evidence type="ECO:0000256" key="7">
    <source>
        <dbReference type="SAM" id="MobiDB-lite"/>
    </source>
</evidence>
<feature type="compositionally biased region" description="Polar residues" evidence="7">
    <location>
        <begin position="686"/>
        <end position="698"/>
    </location>
</feature>
<evidence type="ECO:0000256" key="5">
    <source>
        <dbReference type="ARBA" id="ARBA00029450"/>
    </source>
</evidence>
<evidence type="ECO:0000256" key="4">
    <source>
        <dbReference type="ARBA" id="ARBA00022833"/>
    </source>
</evidence>
<feature type="compositionally biased region" description="Low complexity" evidence="7">
    <location>
        <begin position="73"/>
        <end position="95"/>
    </location>
</feature>
<reference evidence="9" key="1">
    <citation type="submission" date="2020-04" db="EMBL/GenBank/DDBJ databases">
        <authorList>
            <person name="Neveu A P."/>
        </authorList>
    </citation>
    <scope>NUCLEOTIDE SEQUENCE</scope>
    <source>
        <tissue evidence="9">Whole embryo</tissue>
    </source>
</reference>
<dbReference type="InterPro" id="IPR046349">
    <property type="entry name" value="C1-like_sf"/>
</dbReference>
<evidence type="ECO:0000259" key="8">
    <source>
        <dbReference type="PROSITE" id="PS50081"/>
    </source>
</evidence>
<feature type="compositionally biased region" description="Low complexity" evidence="7">
    <location>
        <begin position="119"/>
        <end position="128"/>
    </location>
</feature>
<dbReference type="GO" id="GO:0008270">
    <property type="term" value="F:zinc ion binding"/>
    <property type="evidence" value="ECO:0007669"/>
    <property type="project" value="UniProtKB-KW"/>
</dbReference>
<evidence type="ECO:0000256" key="1">
    <source>
        <dbReference type="ARBA" id="ARBA00022723"/>
    </source>
</evidence>
<dbReference type="PANTHER" id="PTHR12326:SF3">
    <property type="entry name" value="DIFFERENTIALLY EXPRESSED IN FDCP 8 HOMOLOG"/>
    <property type="match status" value="1"/>
</dbReference>
<dbReference type="SMART" id="SM01175">
    <property type="entry name" value="DUF4206"/>
    <property type="match status" value="1"/>
</dbReference>
<keyword evidence="1" id="KW-0479">Metal-binding</keyword>
<dbReference type="InterPro" id="IPR025258">
    <property type="entry name" value="RH_dom"/>
</dbReference>
<dbReference type="Gene3D" id="3.30.60.20">
    <property type="match status" value="1"/>
</dbReference>
<name>A0A6F9DAY9_9ASCI</name>
<dbReference type="AlphaFoldDB" id="A0A6F9DAY9"/>
<evidence type="ECO:0000256" key="2">
    <source>
        <dbReference type="ARBA" id="ARBA00022737"/>
    </source>
</evidence>
<dbReference type="InterPro" id="IPR047983">
    <property type="entry name" value="DEF8_C1"/>
</dbReference>
<dbReference type="PROSITE" id="PS00479">
    <property type="entry name" value="ZF_DAG_PE_1"/>
    <property type="match status" value="1"/>
</dbReference>
<dbReference type="SUPFAM" id="SSF57889">
    <property type="entry name" value="Cysteine-rich domain"/>
    <property type="match status" value="1"/>
</dbReference>
<dbReference type="SMART" id="SM00109">
    <property type="entry name" value="C1"/>
    <property type="match status" value="2"/>
</dbReference>
<feature type="region of interest" description="Disordered" evidence="7">
    <location>
        <begin position="73"/>
        <end position="128"/>
    </location>
</feature>
<dbReference type="Pfam" id="PF13901">
    <property type="entry name" value="RH_dom"/>
    <property type="match status" value="1"/>
</dbReference>
<organism evidence="9">
    <name type="scientific">Phallusia mammillata</name>
    <dbReference type="NCBI Taxonomy" id="59560"/>
    <lineage>
        <taxon>Eukaryota</taxon>
        <taxon>Metazoa</taxon>
        <taxon>Chordata</taxon>
        <taxon>Tunicata</taxon>
        <taxon>Ascidiacea</taxon>
        <taxon>Phlebobranchia</taxon>
        <taxon>Ascidiidae</taxon>
        <taxon>Phallusia</taxon>
    </lineage>
</organism>
<accession>A0A6F9DAY9</accession>
<comment type="similarity">
    <text evidence="5">Belongs to the DEF8 family.</text>
</comment>
<protein>
    <submittedName>
        <fullName evidence="9">Differentially expressed in FDCP 8 homolog B</fullName>
    </submittedName>
</protein>
<dbReference type="Pfam" id="PF00130">
    <property type="entry name" value="C1_1"/>
    <property type="match status" value="1"/>
</dbReference>
<keyword evidence="3" id="KW-0863">Zinc-finger</keyword>
<dbReference type="PROSITE" id="PS50081">
    <property type="entry name" value="ZF_DAG_PE_2"/>
    <property type="match status" value="1"/>
</dbReference>
<keyword evidence="4" id="KW-0862">Zinc</keyword>
<dbReference type="InterPro" id="IPR051366">
    <property type="entry name" value="DEF8"/>
</dbReference>
<feature type="compositionally biased region" description="Polar residues" evidence="7">
    <location>
        <begin position="100"/>
        <end position="118"/>
    </location>
</feature>
<feature type="domain" description="Phorbol-ester/DAG-type" evidence="8">
    <location>
        <begin position="216"/>
        <end position="267"/>
    </location>
</feature>
<comment type="function">
    <text evidence="6">Positively regulates lysosome peripheral distribution and ruffled border formation in osteoclasts. Involved in bone resorption.</text>
</comment>